<sequence length="154" mass="17215">MIRQAVGAVIVSKNTILLVHKVKIGAVKTEDITIPGEWDFPKGGLEADDVDLESALLRELQEETGSTNYEILSQLPEKICFSFPPALAAKLGLERQETTMFLVRYCGDGTDLQPNDEEIDQLAFIPFAEISEKLTHQDTKDFWAKIHTLLPTDQ</sequence>
<evidence type="ECO:0000313" key="2">
    <source>
        <dbReference type="EMBL" id="QPC45547.1"/>
    </source>
</evidence>
<reference evidence="2 3" key="1">
    <citation type="submission" date="2019-07" db="EMBL/GenBank/DDBJ databases">
        <title>Genome sequence of 2 isolates from Red Sea Mangroves.</title>
        <authorList>
            <person name="Sefrji F."/>
            <person name="Michoud G."/>
            <person name="Merlino G."/>
            <person name="Daffonchio D."/>
        </authorList>
    </citation>
    <scope>NUCLEOTIDE SEQUENCE [LARGE SCALE GENOMIC DNA]</scope>
    <source>
        <strain evidence="2 3">R1DC41</strain>
    </source>
</reference>
<dbReference type="PROSITE" id="PS51462">
    <property type="entry name" value="NUDIX"/>
    <property type="match status" value="1"/>
</dbReference>
<dbReference type="Gene3D" id="3.90.79.10">
    <property type="entry name" value="Nucleoside Triphosphate Pyrophosphohydrolase"/>
    <property type="match status" value="1"/>
</dbReference>
<dbReference type="Pfam" id="PF00293">
    <property type="entry name" value="NUDIX"/>
    <property type="match status" value="1"/>
</dbReference>
<accession>A0A7S8HEB6</accession>
<keyword evidence="3" id="KW-1185">Reference proteome</keyword>
<dbReference type="InterPro" id="IPR000086">
    <property type="entry name" value="NUDIX_hydrolase_dom"/>
</dbReference>
<organism evidence="2 3">
    <name type="scientific">Mangrovibacillus cuniculi</name>
    <dbReference type="NCBI Taxonomy" id="2593652"/>
    <lineage>
        <taxon>Bacteria</taxon>
        <taxon>Bacillati</taxon>
        <taxon>Bacillota</taxon>
        <taxon>Bacilli</taxon>
        <taxon>Bacillales</taxon>
        <taxon>Bacillaceae</taxon>
        <taxon>Mangrovibacillus</taxon>
    </lineage>
</organism>
<protein>
    <submittedName>
        <fullName evidence="2">NUDIX hydrolase</fullName>
    </submittedName>
</protein>
<evidence type="ECO:0000259" key="1">
    <source>
        <dbReference type="PROSITE" id="PS51462"/>
    </source>
</evidence>
<dbReference type="SUPFAM" id="SSF55811">
    <property type="entry name" value="Nudix"/>
    <property type="match status" value="1"/>
</dbReference>
<gene>
    <name evidence="2" type="ORF">G8O30_00425</name>
</gene>
<dbReference type="KEGG" id="mcui:G8O30_00425"/>
<dbReference type="InterPro" id="IPR015797">
    <property type="entry name" value="NUDIX_hydrolase-like_dom_sf"/>
</dbReference>
<name>A0A7S8HEB6_9BACI</name>
<dbReference type="EMBL" id="CP049742">
    <property type="protein sequence ID" value="QPC45547.1"/>
    <property type="molecule type" value="Genomic_DNA"/>
</dbReference>
<dbReference type="RefSeq" id="WP_239673051.1">
    <property type="nucleotide sequence ID" value="NZ_CP049742.1"/>
</dbReference>
<dbReference type="GO" id="GO:0016787">
    <property type="term" value="F:hydrolase activity"/>
    <property type="evidence" value="ECO:0007669"/>
    <property type="project" value="UniProtKB-KW"/>
</dbReference>
<dbReference type="AlphaFoldDB" id="A0A7S8HEB6"/>
<dbReference type="Proteomes" id="UP000593626">
    <property type="component" value="Chromosome"/>
</dbReference>
<proteinExistence type="predicted"/>
<evidence type="ECO:0000313" key="3">
    <source>
        <dbReference type="Proteomes" id="UP000593626"/>
    </source>
</evidence>
<keyword evidence="2" id="KW-0378">Hydrolase</keyword>
<feature type="domain" description="Nudix hydrolase" evidence="1">
    <location>
        <begin position="1"/>
        <end position="152"/>
    </location>
</feature>